<accession>A0ABX8RF68</accession>
<evidence type="ECO:0000256" key="1">
    <source>
        <dbReference type="SAM" id="Phobius"/>
    </source>
</evidence>
<feature type="transmembrane region" description="Helical" evidence="1">
    <location>
        <begin position="206"/>
        <end position="224"/>
    </location>
</feature>
<dbReference type="Proteomes" id="UP000694257">
    <property type="component" value="Chromosome"/>
</dbReference>
<keyword evidence="3" id="KW-1185">Reference proteome</keyword>
<reference evidence="2 3" key="1">
    <citation type="submission" date="2021-07" db="EMBL/GenBank/DDBJ databases">
        <title>Whole Genome Sequence of Nocardia Iowensis.</title>
        <authorList>
            <person name="Lamm A."/>
            <person name="Collins-Fairclough A.M."/>
            <person name="Bunk B."/>
            <person name="Sproer C."/>
        </authorList>
    </citation>
    <scope>NUCLEOTIDE SEQUENCE [LARGE SCALE GENOMIC DNA]</scope>
    <source>
        <strain evidence="2 3">NRRL 5646</strain>
    </source>
</reference>
<dbReference type="RefSeq" id="WP_218469136.1">
    <property type="nucleotide sequence ID" value="NZ_BAABJN010000008.1"/>
</dbReference>
<dbReference type="EMBL" id="CP078145">
    <property type="protein sequence ID" value="QXN88253.1"/>
    <property type="molecule type" value="Genomic_DNA"/>
</dbReference>
<name>A0ABX8RF68_NOCIO</name>
<keyword evidence="1" id="KW-0812">Transmembrane</keyword>
<evidence type="ECO:0000313" key="3">
    <source>
        <dbReference type="Proteomes" id="UP000694257"/>
    </source>
</evidence>
<feature type="transmembrane region" description="Helical" evidence="1">
    <location>
        <begin position="179"/>
        <end position="200"/>
    </location>
</feature>
<gene>
    <name evidence="2" type="ORF">KV110_21860</name>
</gene>
<dbReference type="Pfam" id="PF14023">
    <property type="entry name" value="Bestrophin-like"/>
    <property type="match status" value="1"/>
</dbReference>
<protein>
    <submittedName>
        <fullName evidence="2">DUF4239 domain-containing protein</fullName>
    </submittedName>
</protein>
<sequence length="261" mass="28344">MAQELLVALGAALIAVGVFIVGDRLRPKSWQQTGDEASGHLALDLGKTFFTAVLAFVFVTCWQQTQNAHNHTIAEAKGLVDVHWAAHAMPGPEQQRIHAQVRSYTEHVLTEEWALMEHQSRLSQSAGDALHSLRDTVASVHSSESTVMEARSRALAGLERATQARHDRAVDVERAIPEFLYMALLFGAVLVLLHPVLTGMQVTRRSVAMTALLGIVIGAALLAVHDLERPFSGVLGVPKDAFVYAESQYQLTTGGPVTNVE</sequence>
<evidence type="ECO:0000313" key="2">
    <source>
        <dbReference type="EMBL" id="QXN88253.1"/>
    </source>
</evidence>
<keyword evidence="1" id="KW-0472">Membrane</keyword>
<feature type="transmembrane region" description="Helical" evidence="1">
    <location>
        <begin position="6"/>
        <end position="22"/>
    </location>
</feature>
<keyword evidence="1" id="KW-1133">Transmembrane helix</keyword>
<proteinExistence type="predicted"/>
<dbReference type="InterPro" id="IPR025333">
    <property type="entry name" value="DUF4239"/>
</dbReference>
<organism evidence="2 3">
    <name type="scientific">Nocardia iowensis</name>
    <dbReference type="NCBI Taxonomy" id="204891"/>
    <lineage>
        <taxon>Bacteria</taxon>
        <taxon>Bacillati</taxon>
        <taxon>Actinomycetota</taxon>
        <taxon>Actinomycetes</taxon>
        <taxon>Mycobacteriales</taxon>
        <taxon>Nocardiaceae</taxon>
        <taxon>Nocardia</taxon>
    </lineage>
</organism>